<accession>A0A923N3S9</accession>
<dbReference type="EC" id="1.8.4.12" evidence="1"/>
<sequence>MMRWIDVLTYAKYGNPEPPYKVEKTENEWQQLLTPKQYEVTRLKGTEPPYRNAYCRFYGPGNYVCVGCGSLLFRSETKYHAISGWPSFMQPASKGILKYSFDDSHNMHRIEVQCNVCSNHLGHVFNDGPEPARLRYCINSESLVLQEPDKDDQP</sequence>
<dbReference type="PANTHER" id="PTHR10173:SF52">
    <property type="entry name" value="METHIONINE-R-SULFOXIDE REDUCTASE B1"/>
    <property type="match status" value="1"/>
</dbReference>
<dbReference type="RefSeq" id="WP_187065947.1">
    <property type="nucleotide sequence ID" value="NZ_JACRVF010000001.1"/>
</dbReference>
<dbReference type="Proteomes" id="UP000603640">
    <property type="component" value="Unassembled WGS sequence"/>
</dbReference>
<name>A0A923N3S9_9BACT</name>
<dbReference type="GO" id="GO:0033743">
    <property type="term" value="F:peptide-methionine (R)-S-oxide reductase activity"/>
    <property type="evidence" value="ECO:0007669"/>
    <property type="project" value="UniProtKB-EC"/>
</dbReference>
<keyword evidence="6" id="KW-1185">Reference proteome</keyword>
<dbReference type="EMBL" id="JACRVF010000001">
    <property type="protein sequence ID" value="MBC5991978.1"/>
    <property type="molecule type" value="Genomic_DNA"/>
</dbReference>
<dbReference type="PROSITE" id="PS51790">
    <property type="entry name" value="MSRB"/>
    <property type="match status" value="1"/>
</dbReference>
<dbReference type="GO" id="GO:0005737">
    <property type="term" value="C:cytoplasm"/>
    <property type="evidence" value="ECO:0007669"/>
    <property type="project" value="TreeGrafter"/>
</dbReference>
<evidence type="ECO:0000313" key="6">
    <source>
        <dbReference type="Proteomes" id="UP000603640"/>
    </source>
</evidence>
<dbReference type="InterPro" id="IPR011057">
    <property type="entry name" value="Mss4-like_sf"/>
</dbReference>
<dbReference type="InterPro" id="IPR002579">
    <property type="entry name" value="Met_Sox_Rdtase_MsrB_dom"/>
</dbReference>
<reference evidence="5" key="1">
    <citation type="submission" date="2020-08" db="EMBL/GenBank/DDBJ databases">
        <title>Pontibacter sp. SD6 16S ribosomal RNA gene Genome sequencing and assembly.</title>
        <authorList>
            <person name="Kang M."/>
        </authorList>
    </citation>
    <scope>NUCLEOTIDE SEQUENCE</scope>
    <source>
        <strain evidence="5">SD6</strain>
    </source>
</reference>
<evidence type="ECO:0000256" key="3">
    <source>
        <dbReference type="ARBA" id="ARBA00048488"/>
    </source>
</evidence>
<evidence type="ECO:0000313" key="5">
    <source>
        <dbReference type="EMBL" id="MBC5991978.1"/>
    </source>
</evidence>
<dbReference type="GO" id="GO:0030091">
    <property type="term" value="P:protein repair"/>
    <property type="evidence" value="ECO:0007669"/>
    <property type="project" value="InterPro"/>
</dbReference>
<dbReference type="Pfam" id="PF01641">
    <property type="entry name" value="SelR"/>
    <property type="match status" value="1"/>
</dbReference>
<keyword evidence="2 5" id="KW-0560">Oxidoreductase</keyword>
<organism evidence="5 6">
    <name type="scientific">Pontibacter cellulosilyticus</name>
    <dbReference type="NCBI Taxonomy" id="1720253"/>
    <lineage>
        <taxon>Bacteria</taxon>
        <taxon>Pseudomonadati</taxon>
        <taxon>Bacteroidota</taxon>
        <taxon>Cytophagia</taxon>
        <taxon>Cytophagales</taxon>
        <taxon>Hymenobacteraceae</taxon>
        <taxon>Pontibacter</taxon>
    </lineage>
</organism>
<proteinExistence type="predicted"/>
<evidence type="ECO:0000256" key="1">
    <source>
        <dbReference type="ARBA" id="ARBA00012499"/>
    </source>
</evidence>
<gene>
    <name evidence="5" type="primary">msrB</name>
    <name evidence="5" type="ORF">H8S84_03915</name>
</gene>
<dbReference type="Gene3D" id="2.170.150.20">
    <property type="entry name" value="Peptide methionine sulfoxide reductase"/>
    <property type="match status" value="1"/>
</dbReference>
<dbReference type="SUPFAM" id="SSF51316">
    <property type="entry name" value="Mss4-like"/>
    <property type="match status" value="1"/>
</dbReference>
<dbReference type="PANTHER" id="PTHR10173">
    <property type="entry name" value="METHIONINE SULFOXIDE REDUCTASE"/>
    <property type="match status" value="1"/>
</dbReference>
<dbReference type="InterPro" id="IPR028427">
    <property type="entry name" value="Met_Sox_Rdtase_MsrB"/>
</dbReference>
<dbReference type="GO" id="GO:0006979">
    <property type="term" value="P:response to oxidative stress"/>
    <property type="evidence" value="ECO:0007669"/>
    <property type="project" value="InterPro"/>
</dbReference>
<comment type="caution">
    <text evidence="5">The sequence shown here is derived from an EMBL/GenBank/DDBJ whole genome shotgun (WGS) entry which is preliminary data.</text>
</comment>
<feature type="domain" description="MsrB" evidence="4">
    <location>
        <begin position="26"/>
        <end position="148"/>
    </location>
</feature>
<comment type="catalytic activity">
    <reaction evidence="3">
        <text>L-methionyl-[protein] + [thioredoxin]-disulfide + H2O = L-methionyl-(R)-S-oxide-[protein] + [thioredoxin]-dithiol</text>
        <dbReference type="Rhea" id="RHEA:24164"/>
        <dbReference type="Rhea" id="RHEA-COMP:10698"/>
        <dbReference type="Rhea" id="RHEA-COMP:10700"/>
        <dbReference type="Rhea" id="RHEA-COMP:12313"/>
        <dbReference type="Rhea" id="RHEA-COMP:12314"/>
        <dbReference type="ChEBI" id="CHEBI:15377"/>
        <dbReference type="ChEBI" id="CHEBI:16044"/>
        <dbReference type="ChEBI" id="CHEBI:29950"/>
        <dbReference type="ChEBI" id="CHEBI:45764"/>
        <dbReference type="ChEBI" id="CHEBI:50058"/>
        <dbReference type="EC" id="1.8.4.12"/>
    </reaction>
</comment>
<dbReference type="NCBIfam" id="TIGR00357">
    <property type="entry name" value="peptide-methionine (R)-S-oxide reductase MsrB"/>
    <property type="match status" value="1"/>
</dbReference>
<dbReference type="AlphaFoldDB" id="A0A923N3S9"/>
<evidence type="ECO:0000259" key="4">
    <source>
        <dbReference type="PROSITE" id="PS51790"/>
    </source>
</evidence>
<protein>
    <recommendedName>
        <fullName evidence="1">peptide-methionine (R)-S-oxide reductase</fullName>
        <ecNumber evidence="1">1.8.4.12</ecNumber>
    </recommendedName>
</protein>
<evidence type="ECO:0000256" key="2">
    <source>
        <dbReference type="ARBA" id="ARBA00023002"/>
    </source>
</evidence>